<dbReference type="EnsemblPlants" id="OBART11G20540.1">
    <property type="protein sequence ID" value="OBART11G20540.1"/>
    <property type="gene ID" value="OBART11G20540"/>
</dbReference>
<dbReference type="PANTHER" id="PTHR34591:SF21">
    <property type="entry name" value="F-BOX DOMAIN CONTAINING PROTEIN, EXPRESSED"/>
    <property type="match status" value="1"/>
</dbReference>
<feature type="region of interest" description="Disordered" evidence="1">
    <location>
        <begin position="876"/>
        <end position="909"/>
    </location>
</feature>
<protein>
    <recommendedName>
        <fullName evidence="2">F-box domain-containing protein</fullName>
    </recommendedName>
</protein>
<dbReference type="HOGENOM" id="CLU_253322_0_0_1"/>
<keyword evidence="4" id="KW-1185">Reference proteome</keyword>
<name>A0A0D3HP77_9ORYZ</name>
<organism evidence="3">
    <name type="scientific">Oryza barthii</name>
    <dbReference type="NCBI Taxonomy" id="65489"/>
    <lineage>
        <taxon>Eukaryota</taxon>
        <taxon>Viridiplantae</taxon>
        <taxon>Streptophyta</taxon>
        <taxon>Embryophyta</taxon>
        <taxon>Tracheophyta</taxon>
        <taxon>Spermatophyta</taxon>
        <taxon>Magnoliopsida</taxon>
        <taxon>Liliopsida</taxon>
        <taxon>Poales</taxon>
        <taxon>Poaceae</taxon>
        <taxon>BOP clade</taxon>
        <taxon>Oryzoideae</taxon>
        <taxon>Oryzeae</taxon>
        <taxon>Oryzinae</taxon>
        <taxon>Oryza</taxon>
    </lineage>
</organism>
<sequence>MALPVPDDALAAILRRLPPRSLAAARCVCKQWRDLVDGRALLRPRLLPRSAHGVLINYIDHGRPHLFSRPSSSSPSSAAAIGGEIIDGNLTFLPNDGDRDWWCKLAVARDGPLRRPPPPLGNWGGELRVCNPATRRRATLPPPPQLACRDDVTAIPVGEYLVFEPAASSPSPHYEVFLIPTVPGHPGPPPTPPAHIRLKPMAVAAAPFCLDERLASLRGASYPTVEEMMEDMAEATVDSPPPSPYEWDQQLFCLMCWQVEYQYLSAEWPPPSYKIDAFSSRTGRWEERVFVREGETATTLEDMKPWNYVYAGPWQGCSVFWQGALYVHSGGACVTRFSLSNDKYQMIRAPINILDNKFDKPYLGKSKMGVSFGFIHDWQLSIWILKESAGLMEWVLTYQHDLQAIANQLDSIDSHSDQINGPWIVEEDDTDMPLNTETLSHKDFDWDSDNDDFLALVGEKNGGHNSAPFGILGFHPYKEVIYLEEEFKTVAYHLNSSKIQYLGYTRPKCYGQYSTNGIEGSFDELAGPFCLHMLFSPLDAADESDLDGDVDVDDDDDDDEVATPAASSVDDDQYKLMEWPPSPYLLEVFSSRSGRWEERAFVREGEKVTTVEDMMPLGYPYRGPRRGYSVYHHGSLYAHCRGAFVTRYSLANGKYQVIETPINMANYKWEKPYLGKSEMGVLFGMIHGGQLSVWILQESAGQMGWILTYQHDLRPFAKEVSSLRYNGNLTTGSWTVEENSTGMHGNRDTLSAEDFEWDSDNDDFLAVEVRNEEYDDDCEHFDILGFHPYKEVVFLDQSFKTIAFHLNSSKIQYLGYSRPKCYYRNYTNGIYESFVYTPCMIGELHGRYLKVNFGRDSDNDDFISIEGAVDGVDIPCSSSTPSSAARRRSHGVSPWPLGVPSSSTPPRGRRCRRRGYYTGVALPAPVRGIFVSYVDYDRTHLFAHPSITPACPAIDGVLDFMPEHRYSGDEWSVIDHCNGLLLFSNCSRWLCVCNPATQRWEKLPDGWSGSSYKTCTYLAFDPAMSPSRYEVLVIPNVPDPRWMMALCNHGGRAKDIDDPWRLTEWPPSPWRVEVFSSRTGRWEERAFVRDGEPAGTVEEMRLDPMEPTGVGPFQRYAVYQHGALYVHCRGDFVARLSLSNDTYQVIKTPENHNKSTREAVPYLGRSPNGLCFGISDRDAQLWIWILRESHGKMEWILKYHDDLKPFAKQLSSYYGYRRKLFCGQPWIIEEANNREHQNTENKPDPKVNFEWDSDNDEFISIDGAVEGAIDDEYCYTFFDMIGFHPYKEVIFLGDILTVFAYHLDTSKLQYLGHTRPEDYCQMYTNEHARRRAPAATPTRVLAAVDVRRSLLAGFGEAMADTEKKSSGTRDNQCSSLYQFLQGKNKISSVIYNVSNSIHPSLLDRSISSSSTQQIYNF</sequence>
<dbReference type="Gene3D" id="1.20.1280.50">
    <property type="match status" value="1"/>
</dbReference>
<feature type="compositionally biased region" description="Acidic residues" evidence="1">
    <location>
        <begin position="545"/>
        <end position="561"/>
    </location>
</feature>
<reference evidence="3" key="1">
    <citation type="journal article" date="2009" name="Rice">
        <title>De Novo Next Generation Sequencing of Plant Genomes.</title>
        <authorList>
            <person name="Rounsley S."/>
            <person name="Marri P.R."/>
            <person name="Yu Y."/>
            <person name="He R."/>
            <person name="Sisneros N."/>
            <person name="Goicoechea J.L."/>
            <person name="Lee S.J."/>
            <person name="Angelova A."/>
            <person name="Kudrna D."/>
            <person name="Luo M."/>
            <person name="Affourtit J."/>
            <person name="Desany B."/>
            <person name="Knight J."/>
            <person name="Niazi F."/>
            <person name="Egholm M."/>
            <person name="Wing R.A."/>
        </authorList>
    </citation>
    <scope>NUCLEOTIDE SEQUENCE [LARGE SCALE GENOMIC DNA]</scope>
    <source>
        <strain evidence="3">cv. IRGC 105608</strain>
    </source>
</reference>
<dbReference type="Pfam" id="PF00646">
    <property type="entry name" value="F-box"/>
    <property type="match status" value="1"/>
</dbReference>
<accession>A0A0D3HP77</accession>
<evidence type="ECO:0000256" key="1">
    <source>
        <dbReference type="SAM" id="MobiDB-lite"/>
    </source>
</evidence>
<dbReference type="Proteomes" id="UP000026960">
    <property type="component" value="Chromosome 11"/>
</dbReference>
<dbReference type="PANTHER" id="PTHR34591">
    <property type="entry name" value="OS03G0653100 PROTEIN-RELATED"/>
    <property type="match status" value="1"/>
</dbReference>
<dbReference type="SUPFAM" id="SSF81383">
    <property type="entry name" value="F-box domain"/>
    <property type="match status" value="1"/>
</dbReference>
<dbReference type="InterPro" id="IPR001810">
    <property type="entry name" value="F-box_dom"/>
</dbReference>
<dbReference type="PROSITE" id="PS50181">
    <property type="entry name" value="FBOX"/>
    <property type="match status" value="1"/>
</dbReference>
<dbReference type="eggNOG" id="ENOG502R3XD">
    <property type="taxonomic scope" value="Eukaryota"/>
</dbReference>
<dbReference type="PaxDb" id="65489-OBART11G20540.1"/>
<evidence type="ECO:0000313" key="3">
    <source>
        <dbReference type="EnsemblPlants" id="OBART11G20540.1"/>
    </source>
</evidence>
<feature type="domain" description="F-box" evidence="2">
    <location>
        <begin position="1"/>
        <end position="45"/>
    </location>
</feature>
<evidence type="ECO:0000313" key="4">
    <source>
        <dbReference type="Proteomes" id="UP000026960"/>
    </source>
</evidence>
<feature type="region of interest" description="Disordered" evidence="1">
    <location>
        <begin position="545"/>
        <end position="569"/>
    </location>
</feature>
<reference evidence="3" key="2">
    <citation type="submission" date="2015-03" db="UniProtKB">
        <authorList>
            <consortium name="EnsemblPlants"/>
        </authorList>
    </citation>
    <scope>IDENTIFICATION</scope>
</reference>
<proteinExistence type="predicted"/>
<dbReference type="SMART" id="SM00256">
    <property type="entry name" value="FBOX"/>
    <property type="match status" value="1"/>
</dbReference>
<evidence type="ECO:0000259" key="2">
    <source>
        <dbReference type="PROSITE" id="PS50181"/>
    </source>
</evidence>
<dbReference type="InterPro" id="IPR036047">
    <property type="entry name" value="F-box-like_dom_sf"/>
</dbReference>
<dbReference type="STRING" id="65489.A0A0D3HP77"/>
<dbReference type="Gramene" id="OBART11G20540.1">
    <property type="protein sequence ID" value="OBART11G20540.1"/>
    <property type="gene ID" value="OBART11G20540"/>
</dbReference>